<organism evidence="1 2">
    <name type="scientific">Aspergillus granulosus</name>
    <dbReference type="NCBI Taxonomy" id="176169"/>
    <lineage>
        <taxon>Eukaryota</taxon>
        <taxon>Fungi</taxon>
        <taxon>Dikarya</taxon>
        <taxon>Ascomycota</taxon>
        <taxon>Pezizomycotina</taxon>
        <taxon>Eurotiomycetes</taxon>
        <taxon>Eurotiomycetidae</taxon>
        <taxon>Eurotiales</taxon>
        <taxon>Aspergillaceae</taxon>
        <taxon>Aspergillus</taxon>
        <taxon>Aspergillus subgen. Nidulantes</taxon>
    </lineage>
</organism>
<comment type="caution">
    <text evidence="1">The sequence shown here is derived from an EMBL/GenBank/DDBJ whole genome shotgun (WGS) entry which is preliminary data.</text>
</comment>
<dbReference type="EMBL" id="JBFXLT010000003">
    <property type="protein sequence ID" value="KAL2821902.1"/>
    <property type="molecule type" value="Genomic_DNA"/>
</dbReference>
<gene>
    <name evidence="1" type="ORF">BJX63DRAFT_427262</name>
</gene>
<sequence>MESIILAEIKSRRHKLVAAYRALDGLDSCLFPADLEKVGIRQMPMTLEGVDCPIFFAPYKSAIEEPDTEPMGGYIAFEGTEEFKQDPFYNAYDLAAYLSEFFNHCILPDDESEPAGAQYSDWGNFGFGNLFELTGDSQWRVHTTWHMPESDVPHMVVMMVSEMDNGEALFHGEIKAAIRIMHRRLKTSSLCQHIIAPVLIFSAIREHYLRVIEAYHDGEQLVMRTTPLFNLRKPDYDLFIQLSRWCLGGPSSKPTTPT</sequence>
<accession>A0ABR4I2C2</accession>
<evidence type="ECO:0000313" key="1">
    <source>
        <dbReference type="EMBL" id="KAL2821902.1"/>
    </source>
</evidence>
<proteinExistence type="predicted"/>
<keyword evidence="2" id="KW-1185">Reference proteome</keyword>
<dbReference type="Proteomes" id="UP001610334">
    <property type="component" value="Unassembled WGS sequence"/>
</dbReference>
<reference evidence="1 2" key="1">
    <citation type="submission" date="2024-07" db="EMBL/GenBank/DDBJ databases">
        <title>Section-level genome sequencing and comparative genomics of Aspergillus sections Usti and Cavernicolus.</title>
        <authorList>
            <consortium name="Lawrence Berkeley National Laboratory"/>
            <person name="Nybo J.L."/>
            <person name="Vesth T.C."/>
            <person name="Theobald S."/>
            <person name="Frisvad J.C."/>
            <person name="Larsen T.O."/>
            <person name="Kjaerboelling I."/>
            <person name="Rothschild-Mancinelli K."/>
            <person name="Lyhne E.K."/>
            <person name="Kogle M.E."/>
            <person name="Barry K."/>
            <person name="Clum A."/>
            <person name="Na H."/>
            <person name="Ledsgaard L."/>
            <person name="Lin J."/>
            <person name="Lipzen A."/>
            <person name="Kuo A."/>
            <person name="Riley R."/>
            <person name="Mondo S."/>
            <person name="Labutti K."/>
            <person name="Haridas S."/>
            <person name="Pangalinan J."/>
            <person name="Salamov A.A."/>
            <person name="Simmons B.A."/>
            <person name="Magnuson J.K."/>
            <person name="Chen J."/>
            <person name="Drula E."/>
            <person name="Henrissat B."/>
            <person name="Wiebenga A."/>
            <person name="Lubbers R.J."/>
            <person name="Gomes A.C."/>
            <person name="Makela M.R."/>
            <person name="Stajich J."/>
            <person name="Grigoriev I.V."/>
            <person name="Mortensen U.H."/>
            <person name="De Vries R.P."/>
            <person name="Baker S.E."/>
            <person name="Andersen M.R."/>
        </authorList>
    </citation>
    <scope>NUCLEOTIDE SEQUENCE [LARGE SCALE GENOMIC DNA]</scope>
    <source>
        <strain evidence="1 2">CBS 588.65</strain>
    </source>
</reference>
<protein>
    <submittedName>
        <fullName evidence="1">Uncharacterized protein</fullName>
    </submittedName>
</protein>
<name>A0ABR4I2C2_9EURO</name>
<evidence type="ECO:0000313" key="2">
    <source>
        <dbReference type="Proteomes" id="UP001610334"/>
    </source>
</evidence>